<sequence length="50" mass="4927">MTFSLLGELVALGALGLLLAGAAGQVAAAADKARVKAEAKRAGSSKKRST</sequence>
<gene>
    <name evidence="2" type="ORF">KL867_18365</name>
</gene>
<proteinExistence type="predicted"/>
<feature type="chain" id="PRO_5045644034" evidence="1">
    <location>
        <begin position="30"/>
        <end position="50"/>
    </location>
</feature>
<dbReference type="EMBL" id="JAHHDY010000018">
    <property type="protein sequence ID" value="MBT3143036.1"/>
    <property type="molecule type" value="Genomic_DNA"/>
</dbReference>
<keyword evidence="3" id="KW-1185">Reference proteome</keyword>
<reference evidence="2 3" key="1">
    <citation type="submission" date="2021-05" db="EMBL/GenBank/DDBJ databases">
        <title>Draft genomes of marine bacteria isolated from model chitin particles.</title>
        <authorList>
            <person name="Datta M.S."/>
            <person name="Schwartzman J.A."/>
            <person name="Cordero O."/>
        </authorList>
    </citation>
    <scope>NUCLEOTIDE SEQUENCE [LARGE SCALE GENOMIC DNA]</scope>
    <source>
        <strain evidence="2 3">4E07</strain>
    </source>
</reference>
<dbReference type="RefSeq" id="WP_162930722.1">
    <property type="nucleotide sequence ID" value="NZ_JAHHDY010000018.1"/>
</dbReference>
<comment type="caution">
    <text evidence="2">The sequence shown here is derived from an EMBL/GenBank/DDBJ whole genome shotgun (WGS) entry which is preliminary data.</text>
</comment>
<evidence type="ECO:0000313" key="2">
    <source>
        <dbReference type="EMBL" id="MBT3143036.1"/>
    </source>
</evidence>
<dbReference type="Proteomes" id="UP000763802">
    <property type="component" value="Unassembled WGS sequence"/>
</dbReference>
<feature type="signal peptide" evidence="1">
    <location>
        <begin position="1"/>
        <end position="29"/>
    </location>
</feature>
<evidence type="ECO:0000313" key="3">
    <source>
        <dbReference type="Proteomes" id="UP000763802"/>
    </source>
</evidence>
<keyword evidence="1" id="KW-0732">Signal</keyword>
<name>A0ABS5WVD8_9RHOB</name>
<accession>A0ABS5WVD8</accession>
<organism evidence="2 3">
    <name type="scientific">Falsiruegeria litorea</name>
    <dbReference type="NCBI Taxonomy" id="1280831"/>
    <lineage>
        <taxon>Bacteria</taxon>
        <taxon>Pseudomonadati</taxon>
        <taxon>Pseudomonadota</taxon>
        <taxon>Alphaproteobacteria</taxon>
        <taxon>Rhodobacterales</taxon>
        <taxon>Roseobacteraceae</taxon>
        <taxon>Falsiruegeria</taxon>
    </lineage>
</organism>
<protein>
    <submittedName>
        <fullName evidence="2">Uncharacterized protein</fullName>
    </submittedName>
</protein>
<evidence type="ECO:0000256" key="1">
    <source>
        <dbReference type="SAM" id="SignalP"/>
    </source>
</evidence>